<dbReference type="EMBL" id="JBHSXH010000015">
    <property type="protein sequence ID" value="MFC6826647.1"/>
    <property type="molecule type" value="Genomic_DNA"/>
</dbReference>
<feature type="region of interest" description="Disordered" evidence="1">
    <location>
        <begin position="1"/>
        <end position="27"/>
    </location>
</feature>
<protein>
    <submittedName>
        <fullName evidence="2">Uncharacterized protein</fullName>
    </submittedName>
</protein>
<name>A0ABD5U4K3_9EURY</name>
<evidence type="ECO:0000313" key="2">
    <source>
        <dbReference type="EMBL" id="MFC6826647.1"/>
    </source>
</evidence>
<sequence>MALFQQGSQQESRIEQKGEEMVEETPMSAGDPVATLAVGSVLLSWYQFYVKGDKESGIFVGLWAPTLLAAASYVQQKDIARKFKQGLSF</sequence>
<gene>
    <name evidence="2" type="ORF">ACFQEV_16855</name>
</gene>
<evidence type="ECO:0000256" key="1">
    <source>
        <dbReference type="SAM" id="MobiDB-lite"/>
    </source>
</evidence>
<organism evidence="2 3">
    <name type="scientific">Halopelagius fulvigenes</name>
    <dbReference type="NCBI Taxonomy" id="1198324"/>
    <lineage>
        <taxon>Archaea</taxon>
        <taxon>Methanobacteriati</taxon>
        <taxon>Methanobacteriota</taxon>
        <taxon>Stenosarchaea group</taxon>
        <taxon>Halobacteria</taxon>
        <taxon>Halobacteriales</taxon>
        <taxon>Haloferacaceae</taxon>
    </lineage>
</organism>
<dbReference type="AlphaFoldDB" id="A0ABD5U4K3"/>
<dbReference type="Proteomes" id="UP001596408">
    <property type="component" value="Unassembled WGS sequence"/>
</dbReference>
<accession>A0ABD5U4K3</accession>
<comment type="caution">
    <text evidence="2">The sequence shown here is derived from an EMBL/GenBank/DDBJ whole genome shotgun (WGS) entry which is preliminary data.</text>
</comment>
<dbReference type="RefSeq" id="WP_379698569.1">
    <property type="nucleotide sequence ID" value="NZ_JBHSXH010000015.1"/>
</dbReference>
<feature type="compositionally biased region" description="Polar residues" evidence="1">
    <location>
        <begin position="1"/>
        <end position="11"/>
    </location>
</feature>
<keyword evidence="3" id="KW-1185">Reference proteome</keyword>
<reference evidence="2 3" key="1">
    <citation type="journal article" date="2019" name="Int. J. Syst. Evol. Microbiol.">
        <title>The Global Catalogue of Microorganisms (GCM) 10K type strain sequencing project: providing services to taxonomists for standard genome sequencing and annotation.</title>
        <authorList>
            <consortium name="The Broad Institute Genomics Platform"/>
            <consortium name="The Broad Institute Genome Sequencing Center for Infectious Disease"/>
            <person name="Wu L."/>
            <person name="Ma J."/>
        </authorList>
    </citation>
    <scope>NUCLEOTIDE SEQUENCE [LARGE SCALE GENOMIC DNA]</scope>
    <source>
        <strain evidence="2 3">YIM 94188</strain>
    </source>
</reference>
<proteinExistence type="predicted"/>
<evidence type="ECO:0000313" key="3">
    <source>
        <dbReference type="Proteomes" id="UP001596408"/>
    </source>
</evidence>